<dbReference type="PROSITE" id="PS50235">
    <property type="entry name" value="USP_3"/>
    <property type="match status" value="1"/>
</dbReference>
<dbReference type="InterPro" id="IPR050164">
    <property type="entry name" value="Peptidase_C19"/>
</dbReference>
<evidence type="ECO:0000313" key="4">
    <source>
        <dbReference type="Proteomes" id="UP001212841"/>
    </source>
</evidence>
<evidence type="ECO:0000313" key="3">
    <source>
        <dbReference type="EMBL" id="KAJ3055277.1"/>
    </source>
</evidence>
<dbReference type="GO" id="GO:0016579">
    <property type="term" value="P:protein deubiquitination"/>
    <property type="evidence" value="ECO:0007669"/>
    <property type="project" value="InterPro"/>
</dbReference>
<feature type="compositionally biased region" description="Low complexity" evidence="1">
    <location>
        <begin position="326"/>
        <end position="338"/>
    </location>
</feature>
<protein>
    <recommendedName>
        <fullName evidence="2">USP domain-containing protein</fullName>
    </recommendedName>
</protein>
<name>A0AAD5X8N9_9FUNG</name>
<dbReference type="InterPro" id="IPR038765">
    <property type="entry name" value="Papain-like_cys_pep_sf"/>
</dbReference>
<dbReference type="EMBL" id="JADGJD010000087">
    <property type="protein sequence ID" value="KAJ3055277.1"/>
    <property type="molecule type" value="Genomic_DNA"/>
</dbReference>
<dbReference type="InterPro" id="IPR028889">
    <property type="entry name" value="USP"/>
</dbReference>
<evidence type="ECO:0000259" key="2">
    <source>
        <dbReference type="PROSITE" id="PS50235"/>
    </source>
</evidence>
<dbReference type="GO" id="GO:0005634">
    <property type="term" value="C:nucleus"/>
    <property type="evidence" value="ECO:0007669"/>
    <property type="project" value="TreeGrafter"/>
</dbReference>
<feature type="domain" description="USP" evidence="2">
    <location>
        <begin position="140"/>
        <end position="543"/>
    </location>
</feature>
<dbReference type="PANTHER" id="PTHR24006:SF937">
    <property type="entry name" value="UBIQUITIN CARBOXYL-TERMINAL HYDROLASE"/>
    <property type="match status" value="1"/>
</dbReference>
<accession>A0AAD5X8N9</accession>
<dbReference type="SUPFAM" id="SSF54001">
    <property type="entry name" value="Cysteine proteinases"/>
    <property type="match status" value="1"/>
</dbReference>
<proteinExistence type="predicted"/>
<reference evidence="3" key="1">
    <citation type="submission" date="2020-05" db="EMBL/GenBank/DDBJ databases">
        <title>Phylogenomic resolution of chytrid fungi.</title>
        <authorList>
            <person name="Stajich J.E."/>
            <person name="Amses K."/>
            <person name="Simmons R."/>
            <person name="Seto K."/>
            <person name="Myers J."/>
            <person name="Bonds A."/>
            <person name="Quandt C.A."/>
            <person name="Barry K."/>
            <person name="Liu P."/>
            <person name="Grigoriev I."/>
            <person name="Longcore J.E."/>
            <person name="James T.Y."/>
        </authorList>
    </citation>
    <scope>NUCLEOTIDE SEQUENCE</scope>
    <source>
        <strain evidence="3">JEL0318</strain>
    </source>
</reference>
<feature type="region of interest" description="Disordered" evidence="1">
    <location>
        <begin position="445"/>
        <end position="479"/>
    </location>
</feature>
<keyword evidence="4" id="KW-1185">Reference proteome</keyword>
<evidence type="ECO:0000256" key="1">
    <source>
        <dbReference type="SAM" id="MobiDB-lite"/>
    </source>
</evidence>
<dbReference type="InterPro" id="IPR001394">
    <property type="entry name" value="Peptidase_C19_UCH"/>
</dbReference>
<dbReference type="Proteomes" id="UP001212841">
    <property type="component" value="Unassembled WGS sequence"/>
</dbReference>
<dbReference type="Pfam" id="PF00443">
    <property type="entry name" value="UCH"/>
    <property type="match status" value="1"/>
</dbReference>
<dbReference type="InterPro" id="IPR018200">
    <property type="entry name" value="USP_CS"/>
</dbReference>
<feature type="compositionally biased region" description="Basic residues" evidence="1">
    <location>
        <begin position="445"/>
        <end position="455"/>
    </location>
</feature>
<organism evidence="3 4">
    <name type="scientific">Rhizophlyctis rosea</name>
    <dbReference type="NCBI Taxonomy" id="64517"/>
    <lineage>
        <taxon>Eukaryota</taxon>
        <taxon>Fungi</taxon>
        <taxon>Fungi incertae sedis</taxon>
        <taxon>Chytridiomycota</taxon>
        <taxon>Chytridiomycota incertae sedis</taxon>
        <taxon>Chytridiomycetes</taxon>
        <taxon>Rhizophlyctidales</taxon>
        <taxon>Rhizophlyctidaceae</taxon>
        <taxon>Rhizophlyctis</taxon>
    </lineage>
</organism>
<dbReference type="PANTHER" id="PTHR24006">
    <property type="entry name" value="UBIQUITIN CARBOXYL-TERMINAL HYDROLASE"/>
    <property type="match status" value="1"/>
</dbReference>
<dbReference type="GO" id="GO:0004843">
    <property type="term" value="F:cysteine-type deubiquitinase activity"/>
    <property type="evidence" value="ECO:0007669"/>
    <property type="project" value="InterPro"/>
</dbReference>
<comment type="caution">
    <text evidence="3">The sequence shown here is derived from an EMBL/GenBank/DDBJ whole genome shotgun (WGS) entry which is preliminary data.</text>
</comment>
<dbReference type="Gene3D" id="3.90.70.10">
    <property type="entry name" value="Cysteine proteinases"/>
    <property type="match status" value="1"/>
</dbReference>
<dbReference type="PROSITE" id="PS00973">
    <property type="entry name" value="USP_2"/>
    <property type="match status" value="1"/>
</dbReference>
<dbReference type="GO" id="GO:0005829">
    <property type="term" value="C:cytosol"/>
    <property type="evidence" value="ECO:0007669"/>
    <property type="project" value="TreeGrafter"/>
</dbReference>
<sequence>MAPSALTPYSLHGGPVSCPHLAKAKRDQSAPFQNLQESYRTCVRYSLSWRSRAHLAVPKQNTKVAKLYAEIDEEVERADMRKNGSTDQEIEGTDLTKKRKRTIQSLEREVSFLEKPNTKKQRLNNWVPKSGEVDLLKHASKALDCGDLHPQSAPPESLPERPSYKVHLQEGRQSVHGMWARRPISESKKLLIQVSFYVEAHSPHEQFYYPQPPDQKNQPLTPVEFLHLSWAVRTELSGYQQQDSHEFFIACLNEMHGICSGRGDHDTSGCKCIVHTAFSGVLHSDILCSNPNCQFNNVKEESVLDISLDVHSEPTAAKKPTKKKATSTAASAADSEAANGVKAETNGAEAELNKKGKVVGNEGKMDGVSLLECLEKYTSPDIVDGYKCEQCGHAQNNTKQLTMKQLPPILGFNLKHYDPLQPNKKTKAIVRLPAELDMTPFTTRSVKHRHKMGEKKRRDSGGGPTVMKRMPSRGTESIWDATPSHKYKLFAVVNHRGTAETGHYVAYAKHRGQWFAFDDALVQPATEREVLDSNSYMCFYMRENYQHNVREAFEIKGFHASNGLGHEDVDMDGDVEMVPSSPPDRLV</sequence>
<feature type="region of interest" description="Disordered" evidence="1">
    <location>
        <begin position="314"/>
        <end position="346"/>
    </location>
</feature>
<dbReference type="AlphaFoldDB" id="A0AAD5X8N9"/>
<gene>
    <name evidence="3" type="ORF">HK097_011008</name>
</gene>